<evidence type="ECO:0000256" key="6">
    <source>
        <dbReference type="ARBA" id="ARBA00022989"/>
    </source>
</evidence>
<gene>
    <name evidence="9" type="ORF">AM506_12045</name>
</gene>
<dbReference type="GO" id="GO:0008233">
    <property type="term" value="F:peptidase activity"/>
    <property type="evidence" value="ECO:0007669"/>
    <property type="project" value="UniProtKB-KW"/>
</dbReference>
<dbReference type="EMBL" id="LIXZ01000008">
    <property type="protein sequence ID" value="KPL59251.1"/>
    <property type="molecule type" value="Genomic_DNA"/>
</dbReference>
<dbReference type="RefSeq" id="WP_060672744.1">
    <property type="nucleotide sequence ID" value="NZ_LIXZ01000008.1"/>
</dbReference>
<organism evidence="9 10">
    <name type="scientific">Rossellomorea vietnamensis</name>
    <dbReference type="NCBI Taxonomy" id="218284"/>
    <lineage>
        <taxon>Bacteria</taxon>
        <taxon>Bacillati</taxon>
        <taxon>Bacillota</taxon>
        <taxon>Bacilli</taxon>
        <taxon>Bacillales</taxon>
        <taxon>Bacillaceae</taxon>
        <taxon>Rossellomorea</taxon>
    </lineage>
</organism>
<dbReference type="GO" id="GO:0009372">
    <property type="term" value="P:quorum sensing"/>
    <property type="evidence" value="ECO:0007669"/>
    <property type="project" value="UniProtKB-KW"/>
</dbReference>
<evidence type="ECO:0000256" key="8">
    <source>
        <dbReference type="SAM" id="Phobius"/>
    </source>
</evidence>
<feature type="transmembrane region" description="Helical" evidence="8">
    <location>
        <begin position="149"/>
        <end position="168"/>
    </location>
</feature>
<evidence type="ECO:0000256" key="2">
    <source>
        <dbReference type="ARBA" id="ARBA00022654"/>
    </source>
</evidence>
<feature type="transmembrane region" description="Helical" evidence="8">
    <location>
        <begin position="42"/>
        <end position="71"/>
    </location>
</feature>
<evidence type="ECO:0000313" key="9">
    <source>
        <dbReference type="EMBL" id="KPL59251.1"/>
    </source>
</evidence>
<proteinExistence type="predicted"/>
<dbReference type="Pfam" id="PF04647">
    <property type="entry name" value="AgrB"/>
    <property type="match status" value="1"/>
</dbReference>
<comment type="caution">
    <text evidence="9">The sequence shown here is derived from an EMBL/GenBank/DDBJ whole genome shotgun (WGS) entry which is preliminary data.</text>
</comment>
<dbReference type="OrthoDB" id="2854767at2"/>
<evidence type="ECO:0000256" key="5">
    <source>
        <dbReference type="ARBA" id="ARBA00022801"/>
    </source>
</evidence>
<evidence type="ECO:0000256" key="3">
    <source>
        <dbReference type="ARBA" id="ARBA00022670"/>
    </source>
</evidence>
<dbReference type="InterPro" id="IPR006741">
    <property type="entry name" value="AgrB"/>
</dbReference>
<evidence type="ECO:0000256" key="4">
    <source>
        <dbReference type="ARBA" id="ARBA00022692"/>
    </source>
</evidence>
<reference evidence="9 10" key="1">
    <citation type="submission" date="2015-08" db="EMBL/GenBank/DDBJ databases">
        <title>Draft Genome Sequence of Bacillus vietnamensis UCD-SED5.</title>
        <authorList>
            <person name="Lee R.D."/>
            <person name="Jospin G."/>
            <person name="Lang J.M."/>
            <person name="Coil D.A."/>
            <person name="Eisen J.A."/>
        </authorList>
    </citation>
    <scope>NUCLEOTIDE SEQUENCE [LARGE SCALE GENOMIC DNA]</scope>
    <source>
        <strain evidence="9 10">UCD-SED5</strain>
    </source>
</reference>
<keyword evidence="6 8" id="KW-1133">Transmembrane helix</keyword>
<feature type="transmembrane region" description="Helical" evidence="8">
    <location>
        <begin position="83"/>
        <end position="104"/>
    </location>
</feature>
<keyword evidence="2" id="KW-0673">Quorum sensing</keyword>
<dbReference type="SMART" id="SM00793">
    <property type="entry name" value="AgrB"/>
    <property type="match status" value="1"/>
</dbReference>
<keyword evidence="5" id="KW-0378">Hydrolase</keyword>
<keyword evidence="4 8" id="KW-0812">Transmembrane</keyword>
<feature type="transmembrane region" description="Helical" evidence="8">
    <location>
        <begin position="174"/>
        <end position="193"/>
    </location>
</feature>
<dbReference type="GO" id="GO:0016020">
    <property type="term" value="C:membrane"/>
    <property type="evidence" value="ECO:0007669"/>
    <property type="project" value="InterPro"/>
</dbReference>
<keyword evidence="7 8" id="KW-0472">Membrane</keyword>
<keyword evidence="3" id="KW-0645">Protease</keyword>
<evidence type="ECO:0000256" key="7">
    <source>
        <dbReference type="ARBA" id="ARBA00023136"/>
    </source>
</evidence>
<sequence>MRILTPNLISTTIADTIIIHNPGLTEKKDEIRYGLEWMVSGLIQVILTIIAAIPFGVVSEAIVILISGAALRMFSGGAHANSYFKCLFLSLFQIIGLSLIVTYTPNLNEYIYVFLFLIVISGITVFINAPVLHKKKNMFNPKEKRKLKYLSLFTFGMLVVSGYLPFLSDFKYCIWLSLILQSFTLTLLWEKILSYGGNFKYK</sequence>
<dbReference type="GO" id="GO:0006508">
    <property type="term" value="P:proteolysis"/>
    <property type="evidence" value="ECO:0007669"/>
    <property type="project" value="UniProtKB-KW"/>
</dbReference>
<feature type="transmembrane region" description="Helical" evidence="8">
    <location>
        <begin position="110"/>
        <end position="129"/>
    </location>
</feature>
<accession>A0A0P6W0S4</accession>
<keyword evidence="1" id="KW-1003">Cell membrane</keyword>
<dbReference type="PATRIC" id="fig|218284.4.peg.4113"/>
<name>A0A0P6W0S4_9BACI</name>
<dbReference type="Proteomes" id="UP000050398">
    <property type="component" value="Unassembled WGS sequence"/>
</dbReference>
<evidence type="ECO:0000313" key="10">
    <source>
        <dbReference type="Proteomes" id="UP000050398"/>
    </source>
</evidence>
<protein>
    <recommendedName>
        <fullName evidence="11">Accessory gene regulator B</fullName>
    </recommendedName>
</protein>
<dbReference type="AlphaFoldDB" id="A0A0P6W0S4"/>
<evidence type="ECO:0000256" key="1">
    <source>
        <dbReference type="ARBA" id="ARBA00022475"/>
    </source>
</evidence>
<evidence type="ECO:0008006" key="11">
    <source>
        <dbReference type="Google" id="ProtNLM"/>
    </source>
</evidence>